<sequence length="734" mass="82367">MLASSWLVGLLCYVLLIALGDLSSRATAILNDVAWSIASTLAAISSYRAARAVDGRERYAWLLFFAAATAWAIGQLIWNAYEIVLDVPVPFPSYSDLGYLAFGPLMIAGLLVLRNTQPERPLRWLRVANLSLILCSFAAVLVIVFTRPFLAPRHTLPVTLIVVSENATVAIAFVLALYLLWSYRWGHRLTPITLLMLSLGTQMVSGVLYTRELIIAAYGATSFFNIGWIIAFALHQWAAEIRRDPHVATGERRPTADPQEWVELLVPSFLLTCIAMTAFALAREISAGMIQIGSLALIAFAVILGVRESWLYAQGRRLRGQLDRQAAALKKSRERFDTLEQRRGELERMIELTARAGGVGLWEWDVRTNAVRFSPEWKRQLGYGEHEMADSFEEWNKRLHPEDRARVTAALDEYLKDPVGEYVSEQRLQHRDGSYRWILAQGGMLHDDAGRMSRMLGSHVDITTFKELEQSLRDSETRYRELVDDLELRVAERTQQLTEAYRESQNFAYAVAHDLKAPLRAIDGFNALLQESARDRLTDNELRLIDRARQGSIRMAALIEGLLNYSRLEHREQCVAAIDCAEIVDDVLRTMADSLRQADANVDVALCDVPVMADREGLAIVLRNLLENALKFSRDGVTPRIRIESAIENGAYLLRISDNGIGFDSEYREKIFEIFQRLHASGYEGTGIGLALVRKAVQRMHGRVWADSVPGEGSTFFVSLEPATGTPPSSSDSH</sequence>
<evidence type="ECO:0000259" key="10">
    <source>
        <dbReference type="PROSITE" id="PS50113"/>
    </source>
</evidence>
<dbReference type="SUPFAM" id="SSF47384">
    <property type="entry name" value="Homodimeric domain of signal transducing histidine kinase"/>
    <property type="match status" value="1"/>
</dbReference>
<dbReference type="GO" id="GO:0005886">
    <property type="term" value="C:plasma membrane"/>
    <property type="evidence" value="ECO:0007669"/>
    <property type="project" value="UniProtKB-ARBA"/>
</dbReference>
<evidence type="ECO:0000256" key="3">
    <source>
        <dbReference type="ARBA" id="ARBA00022553"/>
    </source>
</evidence>
<name>A0A841HNC6_9GAMM</name>
<evidence type="ECO:0000256" key="6">
    <source>
        <dbReference type="SAM" id="Coils"/>
    </source>
</evidence>
<gene>
    <name evidence="11" type="ORF">HNQ60_002730</name>
</gene>
<dbReference type="InterPro" id="IPR000700">
    <property type="entry name" value="PAS-assoc_C"/>
</dbReference>
<dbReference type="SMART" id="SM00086">
    <property type="entry name" value="PAC"/>
    <property type="match status" value="1"/>
</dbReference>
<dbReference type="SMART" id="SM00387">
    <property type="entry name" value="HATPase_c"/>
    <property type="match status" value="1"/>
</dbReference>
<evidence type="ECO:0000313" key="11">
    <source>
        <dbReference type="EMBL" id="MBB6093849.1"/>
    </source>
</evidence>
<dbReference type="EC" id="2.7.13.3" evidence="2"/>
<feature type="domain" description="PAS" evidence="9">
    <location>
        <begin position="342"/>
        <end position="418"/>
    </location>
</feature>
<keyword evidence="5" id="KW-0418">Kinase</keyword>
<dbReference type="InterPro" id="IPR005467">
    <property type="entry name" value="His_kinase_dom"/>
</dbReference>
<feature type="transmembrane region" description="Helical" evidence="7">
    <location>
        <begin position="59"/>
        <end position="77"/>
    </location>
</feature>
<dbReference type="FunFam" id="3.30.565.10:FF:000006">
    <property type="entry name" value="Sensor histidine kinase WalK"/>
    <property type="match status" value="1"/>
</dbReference>
<dbReference type="CDD" id="cd00082">
    <property type="entry name" value="HisKA"/>
    <property type="match status" value="1"/>
</dbReference>
<dbReference type="Gene3D" id="3.30.565.10">
    <property type="entry name" value="Histidine kinase-like ATPase, C-terminal domain"/>
    <property type="match status" value="1"/>
</dbReference>
<feature type="transmembrane region" description="Helical" evidence="7">
    <location>
        <begin position="33"/>
        <end position="50"/>
    </location>
</feature>
<dbReference type="Gene3D" id="3.30.450.20">
    <property type="entry name" value="PAS domain"/>
    <property type="match status" value="1"/>
</dbReference>
<dbReference type="InterPro" id="IPR001610">
    <property type="entry name" value="PAC"/>
</dbReference>
<dbReference type="AlphaFoldDB" id="A0A841HNC6"/>
<dbReference type="SMART" id="SM00091">
    <property type="entry name" value="PAS"/>
    <property type="match status" value="1"/>
</dbReference>
<dbReference type="Pfam" id="PF08447">
    <property type="entry name" value="PAS_3"/>
    <property type="match status" value="1"/>
</dbReference>
<protein>
    <recommendedName>
        <fullName evidence="2">histidine kinase</fullName>
        <ecNumber evidence="2">2.7.13.3</ecNumber>
    </recommendedName>
</protein>
<keyword evidence="12" id="KW-1185">Reference proteome</keyword>
<dbReference type="CDD" id="cd00130">
    <property type="entry name" value="PAS"/>
    <property type="match status" value="1"/>
</dbReference>
<dbReference type="InterPro" id="IPR052162">
    <property type="entry name" value="Sensor_kinase/Photoreceptor"/>
</dbReference>
<evidence type="ECO:0000259" key="9">
    <source>
        <dbReference type="PROSITE" id="PS50112"/>
    </source>
</evidence>
<feature type="transmembrane region" description="Helical" evidence="7">
    <location>
        <begin position="215"/>
        <end position="234"/>
    </location>
</feature>
<dbReference type="PROSITE" id="PS50113">
    <property type="entry name" value="PAC"/>
    <property type="match status" value="1"/>
</dbReference>
<feature type="transmembrane region" description="Helical" evidence="7">
    <location>
        <begin position="288"/>
        <end position="306"/>
    </location>
</feature>
<feature type="coiled-coil region" evidence="6">
    <location>
        <begin position="322"/>
        <end position="349"/>
    </location>
</feature>
<dbReference type="Pfam" id="PF00512">
    <property type="entry name" value="HisKA"/>
    <property type="match status" value="1"/>
</dbReference>
<keyword evidence="3" id="KW-0597">Phosphoprotein</keyword>
<feature type="domain" description="Histidine kinase" evidence="8">
    <location>
        <begin position="510"/>
        <end position="724"/>
    </location>
</feature>
<organism evidence="11 12">
    <name type="scientific">Povalibacter uvarum</name>
    <dbReference type="NCBI Taxonomy" id="732238"/>
    <lineage>
        <taxon>Bacteria</taxon>
        <taxon>Pseudomonadati</taxon>
        <taxon>Pseudomonadota</taxon>
        <taxon>Gammaproteobacteria</taxon>
        <taxon>Steroidobacterales</taxon>
        <taxon>Steroidobacteraceae</taxon>
        <taxon>Povalibacter</taxon>
    </lineage>
</organism>
<dbReference type="PROSITE" id="PS50109">
    <property type="entry name" value="HIS_KIN"/>
    <property type="match status" value="1"/>
</dbReference>
<dbReference type="SMART" id="SM00388">
    <property type="entry name" value="HisKA"/>
    <property type="match status" value="1"/>
</dbReference>
<dbReference type="PANTHER" id="PTHR43304">
    <property type="entry name" value="PHYTOCHROME-LIKE PROTEIN CPH1"/>
    <property type="match status" value="1"/>
</dbReference>
<comment type="catalytic activity">
    <reaction evidence="1">
        <text>ATP + protein L-histidine = ADP + protein N-phospho-L-histidine.</text>
        <dbReference type="EC" id="2.7.13.3"/>
    </reaction>
</comment>
<accession>A0A841HNC6</accession>
<dbReference type="SUPFAM" id="SSF55874">
    <property type="entry name" value="ATPase domain of HSP90 chaperone/DNA topoisomerase II/histidine kinase"/>
    <property type="match status" value="1"/>
</dbReference>
<evidence type="ECO:0000256" key="4">
    <source>
        <dbReference type="ARBA" id="ARBA00022679"/>
    </source>
</evidence>
<keyword evidence="7" id="KW-0472">Membrane</keyword>
<evidence type="ECO:0000256" key="1">
    <source>
        <dbReference type="ARBA" id="ARBA00000085"/>
    </source>
</evidence>
<evidence type="ECO:0000313" key="12">
    <source>
        <dbReference type="Proteomes" id="UP000588068"/>
    </source>
</evidence>
<dbReference type="Gene3D" id="1.10.287.130">
    <property type="match status" value="1"/>
</dbReference>
<dbReference type="PANTHER" id="PTHR43304:SF1">
    <property type="entry name" value="PAC DOMAIN-CONTAINING PROTEIN"/>
    <property type="match status" value="1"/>
</dbReference>
<feature type="transmembrane region" description="Helical" evidence="7">
    <location>
        <begin position="261"/>
        <end position="282"/>
    </location>
</feature>
<dbReference type="PRINTS" id="PR00344">
    <property type="entry name" value="BCTRLSENSOR"/>
</dbReference>
<dbReference type="PROSITE" id="PS50112">
    <property type="entry name" value="PAS"/>
    <property type="match status" value="1"/>
</dbReference>
<feature type="transmembrane region" description="Helical" evidence="7">
    <location>
        <begin position="97"/>
        <end position="113"/>
    </location>
</feature>
<dbReference type="SUPFAM" id="SSF55785">
    <property type="entry name" value="PYP-like sensor domain (PAS domain)"/>
    <property type="match status" value="1"/>
</dbReference>
<dbReference type="GO" id="GO:0000155">
    <property type="term" value="F:phosphorelay sensor kinase activity"/>
    <property type="evidence" value="ECO:0007669"/>
    <property type="project" value="InterPro"/>
</dbReference>
<dbReference type="Proteomes" id="UP000588068">
    <property type="component" value="Unassembled WGS sequence"/>
</dbReference>
<dbReference type="InterPro" id="IPR013655">
    <property type="entry name" value="PAS_fold_3"/>
</dbReference>
<dbReference type="RefSeq" id="WP_184332600.1">
    <property type="nucleotide sequence ID" value="NZ_JACHHZ010000003.1"/>
</dbReference>
<keyword evidence="4" id="KW-0808">Transferase</keyword>
<reference evidence="11 12" key="1">
    <citation type="submission" date="2020-08" db="EMBL/GenBank/DDBJ databases">
        <title>Genomic Encyclopedia of Type Strains, Phase IV (KMG-IV): sequencing the most valuable type-strain genomes for metagenomic binning, comparative biology and taxonomic classification.</title>
        <authorList>
            <person name="Goeker M."/>
        </authorList>
    </citation>
    <scope>NUCLEOTIDE SEQUENCE [LARGE SCALE GENOMIC DNA]</scope>
    <source>
        <strain evidence="11 12">DSM 26723</strain>
    </source>
</reference>
<dbReference type="InterPro" id="IPR003594">
    <property type="entry name" value="HATPase_dom"/>
</dbReference>
<comment type="caution">
    <text evidence="11">The sequence shown here is derived from an EMBL/GenBank/DDBJ whole genome shotgun (WGS) entry which is preliminary data.</text>
</comment>
<keyword evidence="6" id="KW-0175">Coiled coil</keyword>
<dbReference type="NCBIfam" id="TIGR00229">
    <property type="entry name" value="sensory_box"/>
    <property type="match status" value="1"/>
</dbReference>
<keyword evidence="7" id="KW-0812">Transmembrane</keyword>
<feature type="domain" description="PAC" evidence="10">
    <location>
        <begin position="422"/>
        <end position="474"/>
    </location>
</feature>
<dbReference type="InterPro" id="IPR003661">
    <property type="entry name" value="HisK_dim/P_dom"/>
</dbReference>
<evidence type="ECO:0000256" key="7">
    <source>
        <dbReference type="SAM" id="Phobius"/>
    </source>
</evidence>
<dbReference type="InterPro" id="IPR036097">
    <property type="entry name" value="HisK_dim/P_sf"/>
</dbReference>
<dbReference type="InterPro" id="IPR000014">
    <property type="entry name" value="PAS"/>
</dbReference>
<dbReference type="EMBL" id="JACHHZ010000003">
    <property type="protein sequence ID" value="MBB6093849.1"/>
    <property type="molecule type" value="Genomic_DNA"/>
</dbReference>
<feature type="transmembrane region" description="Helical" evidence="7">
    <location>
        <begin position="125"/>
        <end position="146"/>
    </location>
</feature>
<dbReference type="InterPro" id="IPR004358">
    <property type="entry name" value="Sig_transdc_His_kin-like_C"/>
</dbReference>
<dbReference type="InterPro" id="IPR035965">
    <property type="entry name" value="PAS-like_dom_sf"/>
</dbReference>
<dbReference type="InterPro" id="IPR036890">
    <property type="entry name" value="HATPase_C_sf"/>
</dbReference>
<feature type="coiled-coil region" evidence="6">
    <location>
        <begin position="465"/>
        <end position="503"/>
    </location>
</feature>
<feature type="transmembrane region" description="Helical" evidence="7">
    <location>
        <begin position="158"/>
        <end position="180"/>
    </location>
</feature>
<dbReference type="Pfam" id="PF02518">
    <property type="entry name" value="HATPase_c"/>
    <property type="match status" value="1"/>
</dbReference>
<evidence type="ECO:0000256" key="5">
    <source>
        <dbReference type="ARBA" id="ARBA00022777"/>
    </source>
</evidence>
<evidence type="ECO:0000259" key="8">
    <source>
        <dbReference type="PROSITE" id="PS50109"/>
    </source>
</evidence>
<evidence type="ECO:0000256" key="2">
    <source>
        <dbReference type="ARBA" id="ARBA00012438"/>
    </source>
</evidence>
<proteinExistence type="predicted"/>
<keyword evidence="7" id="KW-1133">Transmembrane helix</keyword>